<evidence type="ECO:0000259" key="11">
    <source>
        <dbReference type="PROSITE" id="PS50171"/>
    </source>
</evidence>
<keyword evidence="9" id="KW-0539">Nucleus</keyword>
<evidence type="ECO:0000256" key="2">
    <source>
        <dbReference type="ARBA" id="ARBA00008776"/>
    </source>
</evidence>
<dbReference type="PROSITE" id="PS50171">
    <property type="entry name" value="ZF_MATRIN"/>
    <property type="match status" value="1"/>
</dbReference>
<feature type="region of interest" description="Disordered" evidence="10">
    <location>
        <begin position="297"/>
        <end position="319"/>
    </location>
</feature>
<evidence type="ECO:0000256" key="4">
    <source>
        <dbReference type="ARBA" id="ARBA00022664"/>
    </source>
</evidence>
<evidence type="ECO:0000256" key="9">
    <source>
        <dbReference type="ARBA" id="ARBA00023242"/>
    </source>
</evidence>
<dbReference type="InterPro" id="IPR021966">
    <property type="entry name" value="SF3a60_bindingd"/>
</dbReference>
<evidence type="ECO:0000256" key="5">
    <source>
        <dbReference type="ARBA" id="ARBA00022723"/>
    </source>
</evidence>
<dbReference type="Pfam" id="PF16837">
    <property type="entry name" value="SF3A3"/>
    <property type="match status" value="1"/>
</dbReference>
<sequence length="502" mass="58598">METLLEQQRRYHEERERLMDAMSKEMLHPVKSGRDQINSDHRMRMLLDRYMECTTELKDLYEDRDGLRKEEVQALSGPNEFAEFYARLKQLREFHRKHPNEISVPMSVEFDEITKMRENSGEETQNLVEFTDEEGYGKYLDLHECYVKFINLKGMEKIDYLTYLSTFDHLFDIPKDRKNAAYKEYLLYLLEYLEDYTHRVKPLLDIQEEMEKVKGDFETQWTEGTFPGWPKEATGALTHTGAHLDLSAFSSWEELASLGLDRLKSALMALGLKCGGTLEERAMRLFSTKGKNLEDLDPAMFAKSKPGRAGKSRDVERQKEIGTLESQVYRFSEVLSEQRAATRDNVQRKQARTGDEREESDEEDFHQSDSDDDDDDIPYNPKNLPLGWDGKPIPYWLYKLHGLNISYSCEICGNATYKGPKAFQRHFAEWRHANGMRCLGIPNTAHFANVTLIEDALALWSKIKSTKETDRWKPETEEEFEDTSGNVFNKKTYEDLKRQGLL</sequence>
<dbReference type="InterPro" id="IPR031774">
    <property type="entry name" value="SF3A3_dom"/>
</dbReference>
<evidence type="ECO:0000256" key="1">
    <source>
        <dbReference type="ARBA" id="ARBA00004123"/>
    </source>
</evidence>
<feature type="compositionally biased region" description="Basic and acidic residues" evidence="10">
    <location>
        <begin position="340"/>
        <end position="355"/>
    </location>
</feature>
<dbReference type="AlphaFoldDB" id="A0AA88Y627"/>
<dbReference type="Pfam" id="PF13297">
    <property type="entry name" value="SDE2_2C"/>
    <property type="match status" value="1"/>
</dbReference>
<dbReference type="GO" id="GO:0000398">
    <property type="term" value="P:mRNA splicing, via spliceosome"/>
    <property type="evidence" value="ECO:0007669"/>
    <property type="project" value="InterPro"/>
</dbReference>
<keyword evidence="7" id="KW-0862">Zinc</keyword>
<comment type="subcellular location">
    <subcellularLocation>
        <location evidence="1">Nucleus</location>
    </subcellularLocation>
</comment>
<evidence type="ECO:0000313" key="12">
    <source>
        <dbReference type="EMBL" id="KAK3098586.1"/>
    </source>
</evidence>
<keyword evidence="3" id="KW-0597">Phosphoprotein</keyword>
<keyword evidence="5" id="KW-0479">Metal-binding</keyword>
<dbReference type="PANTHER" id="PTHR12786">
    <property type="entry name" value="SPLICING FACTOR SF3A-RELATED"/>
    <property type="match status" value="1"/>
</dbReference>
<dbReference type="GO" id="GO:0008270">
    <property type="term" value="F:zinc ion binding"/>
    <property type="evidence" value="ECO:0007669"/>
    <property type="project" value="UniProtKB-KW"/>
</dbReference>
<dbReference type="PANTHER" id="PTHR12786:SF2">
    <property type="entry name" value="SPLICING FACTOR 3A SUBUNIT 3"/>
    <property type="match status" value="1"/>
</dbReference>
<keyword evidence="4" id="KW-0507">mRNA processing</keyword>
<dbReference type="GO" id="GO:0005681">
    <property type="term" value="C:spliceosomal complex"/>
    <property type="evidence" value="ECO:0007669"/>
    <property type="project" value="InterPro"/>
</dbReference>
<feature type="region of interest" description="Disordered" evidence="10">
    <location>
        <begin position="340"/>
        <end position="383"/>
    </location>
</feature>
<organism evidence="12 13">
    <name type="scientific">Pinctada imbricata</name>
    <name type="common">Atlantic pearl-oyster</name>
    <name type="synonym">Pinctada martensii</name>
    <dbReference type="NCBI Taxonomy" id="66713"/>
    <lineage>
        <taxon>Eukaryota</taxon>
        <taxon>Metazoa</taxon>
        <taxon>Spiralia</taxon>
        <taxon>Lophotrochozoa</taxon>
        <taxon>Mollusca</taxon>
        <taxon>Bivalvia</taxon>
        <taxon>Autobranchia</taxon>
        <taxon>Pteriomorphia</taxon>
        <taxon>Pterioida</taxon>
        <taxon>Pterioidea</taxon>
        <taxon>Pteriidae</taxon>
        <taxon>Pinctada</taxon>
    </lineage>
</organism>
<evidence type="ECO:0000256" key="8">
    <source>
        <dbReference type="ARBA" id="ARBA00023187"/>
    </source>
</evidence>
<evidence type="ECO:0000313" key="13">
    <source>
        <dbReference type="Proteomes" id="UP001186944"/>
    </source>
</evidence>
<name>A0AA88Y627_PINIB</name>
<reference evidence="12" key="1">
    <citation type="submission" date="2019-08" db="EMBL/GenBank/DDBJ databases">
        <title>The improved chromosome-level genome for the pearl oyster Pinctada fucata martensii using PacBio sequencing and Hi-C.</title>
        <authorList>
            <person name="Zheng Z."/>
        </authorList>
    </citation>
    <scope>NUCLEOTIDE SEQUENCE</scope>
    <source>
        <strain evidence="12">ZZ-2019</strain>
        <tissue evidence="12">Adductor muscle</tissue>
    </source>
</reference>
<dbReference type="EMBL" id="VSWD01000007">
    <property type="protein sequence ID" value="KAK3098586.1"/>
    <property type="molecule type" value="Genomic_DNA"/>
</dbReference>
<proteinExistence type="inferred from homology"/>
<dbReference type="InterPro" id="IPR051421">
    <property type="entry name" value="RNA_Proc_DNA_Dmg_Regulator"/>
</dbReference>
<dbReference type="GO" id="GO:0003723">
    <property type="term" value="F:RNA binding"/>
    <property type="evidence" value="ECO:0007669"/>
    <property type="project" value="InterPro"/>
</dbReference>
<comment type="similarity">
    <text evidence="2">Belongs to the SF3A3 family.</text>
</comment>
<protein>
    <recommendedName>
        <fullName evidence="11">Matrin-type domain-containing protein</fullName>
    </recommendedName>
</protein>
<feature type="domain" description="Matrin-type" evidence="11">
    <location>
        <begin position="407"/>
        <end position="438"/>
    </location>
</feature>
<gene>
    <name evidence="12" type="ORF">FSP39_020955</name>
</gene>
<dbReference type="InterPro" id="IPR025086">
    <property type="entry name" value="SDE2/SF3A3_SAP"/>
</dbReference>
<evidence type="ECO:0000256" key="10">
    <source>
        <dbReference type="SAM" id="MobiDB-lite"/>
    </source>
</evidence>
<dbReference type="InterPro" id="IPR024598">
    <property type="entry name" value="SF3a60/Prp9_C"/>
</dbReference>
<comment type="caution">
    <text evidence="12">The sequence shown here is derived from an EMBL/GenBank/DDBJ whole genome shotgun (WGS) entry which is preliminary data.</text>
</comment>
<keyword evidence="8" id="KW-0508">mRNA splicing</keyword>
<dbReference type="Pfam" id="PF11931">
    <property type="entry name" value="SF3a60_Prp9_C"/>
    <property type="match status" value="1"/>
</dbReference>
<evidence type="ECO:0000256" key="7">
    <source>
        <dbReference type="ARBA" id="ARBA00022833"/>
    </source>
</evidence>
<dbReference type="InterPro" id="IPR000690">
    <property type="entry name" value="Matrin/U1-C_Znf_C2H2"/>
</dbReference>
<dbReference type="Proteomes" id="UP001186944">
    <property type="component" value="Unassembled WGS sequence"/>
</dbReference>
<feature type="compositionally biased region" description="Acidic residues" evidence="10">
    <location>
        <begin position="356"/>
        <end position="377"/>
    </location>
</feature>
<keyword evidence="6" id="KW-0863">Zinc-finger</keyword>
<accession>A0AA88Y627</accession>
<dbReference type="Pfam" id="PF12108">
    <property type="entry name" value="SF3a60_bindingd"/>
    <property type="match status" value="1"/>
</dbReference>
<evidence type="ECO:0000256" key="3">
    <source>
        <dbReference type="ARBA" id="ARBA00022553"/>
    </source>
</evidence>
<keyword evidence="13" id="KW-1185">Reference proteome</keyword>
<evidence type="ECO:0000256" key="6">
    <source>
        <dbReference type="ARBA" id="ARBA00022771"/>
    </source>
</evidence>